<comment type="caution">
    <text evidence="3">The sequence shown here is derived from an EMBL/GenBank/DDBJ whole genome shotgun (WGS) entry which is preliminary data.</text>
</comment>
<proteinExistence type="predicted"/>
<name>A0A0F0GLZ0_LENAE</name>
<dbReference type="GO" id="GO:0003995">
    <property type="term" value="F:acyl-CoA dehydrogenase activity"/>
    <property type="evidence" value="ECO:0007669"/>
    <property type="project" value="TreeGrafter"/>
</dbReference>
<gene>
    <name evidence="3" type="ORF">UK23_32685</name>
</gene>
<dbReference type="InterPro" id="IPR006091">
    <property type="entry name" value="Acyl-CoA_Oxase/DH_mid-dom"/>
</dbReference>
<dbReference type="GO" id="GO:0050660">
    <property type="term" value="F:flavin adenine dinucleotide binding"/>
    <property type="evidence" value="ECO:0007669"/>
    <property type="project" value="InterPro"/>
</dbReference>
<dbReference type="EMBL" id="JYJG01000284">
    <property type="protein sequence ID" value="KJK43586.1"/>
    <property type="molecule type" value="Genomic_DNA"/>
</dbReference>
<keyword evidence="1" id="KW-0560">Oxidoreductase</keyword>
<dbReference type="Proteomes" id="UP000033393">
    <property type="component" value="Unassembled WGS sequence"/>
</dbReference>
<dbReference type="InterPro" id="IPR050741">
    <property type="entry name" value="Acyl-CoA_dehydrogenase"/>
</dbReference>
<reference evidence="3 4" key="1">
    <citation type="submission" date="2015-02" db="EMBL/GenBank/DDBJ databases">
        <authorList>
            <person name="Ju K.-S."/>
            <person name="Doroghazi J.R."/>
            <person name="Metcalf W."/>
        </authorList>
    </citation>
    <scope>NUCLEOTIDE SEQUENCE [LARGE SCALE GENOMIC DNA]</scope>
    <source>
        <strain evidence="3 4">NRRL B-16140</strain>
    </source>
</reference>
<evidence type="ECO:0000313" key="4">
    <source>
        <dbReference type="Proteomes" id="UP000033393"/>
    </source>
</evidence>
<protein>
    <recommendedName>
        <fullName evidence="2">Acyl-CoA oxidase/dehydrogenase middle domain-containing protein</fullName>
    </recommendedName>
</protein>
<dbReference type="SUPFAM" id="SSF56645">
    <property type="entry name" value="Acyl-CoA dehydrogenase NM domain-like"/>
    <property type="match status" value="1"/>
</dbReference>
<feature type="domain" description="Acyl-CoA oxidase/dehydrogenase middle" evidence="2">
    <location>
        <begin position="135"/>
        <end position="201"/>
    </location>
</feature>
<dbReference type="PANTHER" id="PTHR48083">
    <property type="entry name" value="MEDIUM-CHAIN SPECIFIC ACYL-COA DEHYDROGENASE, MITOCHONDRIAL-RELATED"/>
    <property type="match status" value="1"/>
</dbReference>
<dbReference type="Pfam" id="PF02770">
    <property type="entry name" value="Acyl-CoA_dh_M"/>
    <property type="match status" value="1"/>
</dbReference>
<feature type="non-terminal residue" evidence="3">
    <location>
        <position position="201"/>
    </location>
</feature>
<evidence type="ECO:0000256" key="1">
    <source>
        <dbReference type="ARBA" id="ARBA00023002"/>
    </source>
</evidence>
<dbReference type="GO" id="GO:0033539">
    <property type="term" value="P:fatty acid beta-oxidation using acyl-CoA dehydrogenase"/>
    <property type="evidence" value="ECO:0007669"/>
    <property type="project" value="TreeGrafter"/>
</dbReference>
<dbReference type="AlphaFoldDB" id="A0A0F0GLZ0"/>
<dbReference type="Gene3D" id="2.40.110.10">
    <property type="entry name" value="Butyryl-CoA Dehydrogenase, subunit A, domain 2"/>
    <property type="match status" value="1"/>
</dbReference>
<dbReference type="InterPro" id="IPR009100">
    <property type="entry name" value="AcylCoA_DH/oxidase_NM_dom_sf"/>
</dbReference>
<dbReference type="STRING" id="68170.GCA_000974445_06939"/>
<dbReference type="GO" id="GO:0005737">
    <property type="term" value="C:cytoplasm"/>
    <property type="evidence" value="ECO:0007669"/>
    <property type="project" value="TreeGrafter"/>
</dbReference>
<evidence type="ECO:0000313" key="3">
    <source>
        <dbReference type="EMBL" id="KJK43586.1"/>
    </source>
</evidence>
<keyword evidence="4" id="KW-1185">Reference proteome</keyword>
<dbReference type="PANTHER" id="PTHR48083:SF2">
    <property type="entry name" value="MEDIUM-CHAIN SPECIFIC ACYL-COA DEHYDROGENASE, MITOCHONDRIAL"/>
    <property type="match status" value="1"/>
</dbReference>
<dbReference type="InterPro" id="IPR037069">
    <property type="entry name" value="AcylCoA_DH/ox_N_sf"/>
</dbReference>
<accession>A0A0F0GLZ0</accession>
<evidence type="ECO:0000259" key="2">
    <source>
        <dbReference type="Pfam" id="PF02770"/>
    </source>
</evidence>
<dbReference type="InterPro" id="IPR046373">
    <property type="entry name" value="Acyl-CoA_Oxase/DH_mid-dom_sf"/>
</dbReference>
<dbReference type="Gene3D" id="1.10.540.10">
    <property type="entry name" value="Acyl-CoA dehydrogenase/oxidase, N-terminal domain"/>
    <property type="match status" value="1"/>
</dbReference>
<sequence>MPDGGTTAAGAITTWLRPLQPVLDPGGRIDWTRLTVVAERLDHALMRHPVGPDLPAGAERSRRLRLIRQDLAREVDTTADPDLLQVLTQFVCGYCDIDLRDTTGLGHGRLIARHGSPQARQRWILRLLAGDLAGIAVTEPHGGSRPAETHTCAVAGSGGTWTVTGRKTWISRLTEAAVFVLFFRAPDGRLVAAAIDANEPG</sequence>
<organism evidence="3 4">
    <name type="scientific">Lentzea aerocolonigenes</name>
    <name type="common">Lechevalieria aerocolonigenes</name>
    <name type="synonym">Saccharothrix aerocolonigenes</name>
    <dbReference type="NCBI Taxonomy" id="68170"/>
    <lineage>
        <taxon>Bacteria</taxon>
        <taxon>Bacillati</taxon>
        <taxon>Actinomycetota</taxon>
        <taxon>Actinomycetes</taxon>
        <taxon>Pseudonocardiales</taxon>
        <taxon>Pseudonocardiaceae</taxon>
        <taxon>Lentzea</taxon>
    </lineage>
</organism>